<keyword evidence="2" id="KW-1185">Reference proteome</keyword>
<evidence type="ECO:0000313" key="1">
    <source>
        <dbReference type="EMBL" id="RUT46595.1"/>
    </source>
</evidence>
<dbReference type="AlphaFoldDB" id="A0A3S1C9F9"/>
<dbReference type="RefSeq" id="WP_127192324.1">
    <property type="nucleotide sequence ID" value="NZ_RZNY01000008.1"/>
</dbReference>
<dbReference type="Proteomes" id="UP000279446">
    <property type="component" value="Unassembled WGS sequence"/>
</dbReference>
<accession>A0A3S1C9F9</accession>
<sequence>MESIQFKVEHSQEDDYEILNIYINDENLIEFIKRFEMQFQPNIAGGYEGLNINFITDICEHFSGELNENDLFNYGGKTQILGCNCGEPGCWPLVVKITVKDQHIIWSDFEQPHRSEESEGGFWNYSQVAPLEFNRKVYEEQLKSIERYRKPYETQE</sequence>
<reference evidence="1 2" key="1">
    <citation type="submission" date="2018-12" db="EMBL/GenBank/DDBJ databases">
        <authorList>
            <person name="Sun L."/>
            <person name="Chen Z."/>
        </authorList>
    </citation>
    <scope>NUCLEOTIDE SEQUENCE [LARGE SCALE GENOMIC DNA]</scope>
    <source>
        <strain evidence="1 2">DSM 15890</strain>
    </source>
</reference>
<protein>
    <submittedName>
        <fullName evidence="1">Uncharacterized protein</fullName>
    </submittedName>
</protein>
<dbReference type="EMBL" id="RZNY01000008">
    <property type="protein sequence ID" value="RUT46595.1"/>
    <property type="molecule type" value="Genomic_DNA"/>
</dbReference>
<gene>
    <name evidence="1" type="ORF">EJP82_12155</name>
</gene>
<evidence type="ECO:0000313" key="2">
    <source>
        <dbReference type="Proteomes" id="UP000279446"/>
    </source>
</evidence>
<name>A0A3S1C9F9_9BACL</name>
<proteinExistence type="predicted"/>
<dbReference type="OrthoDB" id="342114at2"/>
<organism evidence="1 2">
    <name type="scientific">Paenibacillus anaericanus</name>
    <dbReference type="NCBI Taxonomy" id="170367"/>
    <lineage>
        <taxon>Bacteria</taxon>
        <taxon>Bacillati</taxon>
        <taxon>Bacillota</taxon>
        <taxon>Bacilli</taxon>
        <taxon>Bacillales</taxon>
        <taxon>Paenibacillaceae</taxon>
        <taxon>Paenibacillus</taxon>
    </lineage>
</organism>
<comment type="caution">
    <text evidence="1">The sequence shown here is derived from an EMBL/GenBank/DDBJ whole genome shotgun (WGS) entry which is preliminary data.</text>
</comment>